<gene>
    <name evidence="1" type="ORF">RHSP_82652</name>
</gene>
<dbReference type="Pfam" id="PF09950">
    <property type="entry name" value="Major_capside"/>
    <property type="match status" value="1"/>
</dbReference>
<proteinExistence type="predicted"/>
<keyword evidence="2" id="KW-1185">Reference proteome</keyword>
<evidence type="ECO:0000313" key="1">
    <source>
        <dbReference type="EMBL" id="ENN86065.1"/>
    </source>
</evidence>
<name>N6UWN7_9HYPH</name>
<dbReference type="EMBL" id="AQHN01000072">
    <property type="protein sequence ID" value="ENN86065.1"/>
    <property type="molecule type" value="Genomic_DNA"/>
</dbReference>
<organism evidence="1 2">
    <name type="scientific">Rhizobium freirei PRF 81</name>
    <dbReference type="NCBI Taxonomy" id="363754"/>
    <lineage>
        <taxon>Bacteria</taxon>
        <taxon>Pseudomonadati</taxon>
        <taxon>Pseudomonadota</taxon>
        <taxon>Alphaproteobacteria</taxon>
        <taxon>Hyphomicrobiales</taxon>
        <taxon>Rhizobiaceae</taxon>
        <taxon>Rhizobium/Agrobacterium group</taxon>
        <taxon>Rhizobium</taxon>
    </lineage>
</organism>
<dbReference type="AlphaFoldDB" id="N6UWN7"/>
<sequence length="376" mass="40747">MPSTEHFHVSGREAAARRAANKSLFGMDSDDVKSYRELQSVGLGLDEADLRAMAAFAMDDTQGAVLSPSIGVPVQFLQAWLPGLVRAVFKVRMIDELVGITTIGEWHDEEVVQGAIESMGDAVPYGDLSNVPYASWNINFERRTIVRFEKGFAVGRLEEARASAIRVSSTNEKRIGVATALDIQRNQVGFVGYNAGADRTYGFLNDPNLPAYVTVANGVASGTPQWATKTTLDIIADLIQAFQTLETQSGGNIQPKNDDTTLALPTGWDTYLGTPTTLGYSAGQWLRENYPKCRVVTAPQLQGANGGANVFYLYADTVESDPSSTDDGRTFLQAVPSKMQTLGVEQQAKKFVEDFANATAGVMVKRPWAIFRASGV</sequence>
<dbReference type="STRING" id="363754.RHSP_82652"/>
<reference evidence="1 2" key="1">
    <citation type="journal article" date="2012" name="BMC Genomics">
        <title>Genomic basis of broad host range and environmental adaptability of Rhizobium tropici CIAT 899 and Rhizobium sp. PRF 81 which are used in inoculants for common bean (Phaseolus vulgaris L.).</title>
        <authorList>
            <person name="Ormeno-Orrillo E."/>
            <person name="Menna P."/>
            <person name="Almeida L.G."/>
            <person name="Ollero F.J."/>
            <person name="Nicolas M.F."/>
            <person name="Pains Rodrigues E."/>
            <person name="Shigueyoshi Nakatani A."/>
            <person name="Silva Batista J.S."/>
            <person name="Oliveira Chueire L.M."/>
            <person name="Souza R.C."/>
            <person name="Ribeiro Vasconcelos A.T."/>
            <person name="Megias M."/>
            <person name="Hungria M."/>
            <person name="Martinez-Romero E."/>
        </authorList>
    </citation>
    <scope>NUCLEOTIDE SEQUENCE [LARGE SCALE GENOMIC DNA]</scope>
    <source>
        <strain evidence="1 2">PRF 81</strain>
    </source>
</reference>
<accession>N6UWN7</accession>
<protein>
    <submittedName>
        <fullName evidence="1">Putative phage protein</fullName>
    </submittedName>
</protein>
<dbReference type="Proteomes" id="UP000012429">
    <property type="component" value="Unassembled WGS sequence"/>
</dbReference>
<dbReference type="InterPro" id="IPR020049">
    <property type="entry name" value="Major_capsid-like"/>
</dbReference>
<evidence type="ECO:0000313" key="2">
    <source>
        <dbReference type="Proteomes" id="UP000012429"/>
    </source>
</evidence>
<dbReference type="PATRIC" id="fig|363754.4.peg.4022"/>
<comment type="caution">
    <text evidence="1">The sequence shown here is derived from an EMBL/GenBank/DDBJ whole genome shotgun (WGS) entry which is preliminary data.</text>
</comment>